<dbReference type="Gene3D" id="1.20.120.160">
    <property type="entry name" value="HPT domain"/>
    <property type="match status" value="1"/>
</dbReference>
<dbReference type="PANTHER" id="PTHR28242:SF7">
    <property type="entry name" value="HISTIDINE-CONTAINING PHOSPHOTRANSFER PROTEIN"/>
    <property type="match status" value="1"/>
</dbReference>
<accession>A0AAD5Z727</accession>
<dbReference type="SUPFAM" id="SSF47226">
    <property type="entry name" value="Histidine-containing phosphotransfer domain, HPT domain"/>
    <property type="match status" value="1"/>
</dbReference>
<keyword evidence="4 8" id="KW-0902">Two-component regulatory system</keyword>
<feature type="domain" description="HPt" evidence="9">
    <location>
        <begin position="45"/>
        <end position="140"/>
    </location>
</feature>
<comment type="subcellular location">
    <subcellularLocation>
        <location evidence="8">Cytoplasm</location>
        <location evidence="8">Cytosol</location>
    </subcellularLocation>
    <subcellularLocation>
        <location evidence="8">Nucleus</location>
    </subcellularLocation>
</comment>
<organism evidence="10 11">
    <name type="scientific">Rhynchospora tenuis</name>
    <dbReference type="NCBI Taxonomy" id="198213"/>
    <lineage>
        <taxon>Eukaryota</taxon>
        <taxon>Viridiplantae</taxon>
        <taxon>Streptophyta</taxon>
        <taxon>Embryophyta</taxon>
        <taxon>Tracheophyta</taxon>
        <taxon>Spermatophyta</taxon>
        <taxon>Magnoliopsida</taxon>
        <taxon>Liliopsida</taxon>
        <taxon>Poales</taxon>
        <taxon>Cyperaceae</taxon>
        <taxon>Cyperoideae</taxon>
        <taxon>Rhynchosporeae</taxon>
        <taxon>Rhynchospora</taxon>
    </lineage>
</organism>
<proteinExistence type="predicted"/>
<dbReference type="GO" id="GO:0043424">
    <property type="term" value="F:protein histidine kinase binding"/>
    <property type="evidence" value="ECO:0007669"/>
    <property type="project" value="UniProtKB-UniRule"/>
</dbReference>
<protein>
    <recommendedName>
        <fullName evidence="8">Histidine-containing phosphotransfer protein</fullName>
    </recommendedName>
</protein>
<dbReference type="FunFam" id="1.20.120.160:FF:000001">
    <property type="entry name" value="Histidine-containing phosphotransfer protein 1"/>
    <property type="match status" value="1"/>
</dbReference>
<evidence type="ECO:0000256" key="2">
    <source>
        <dbReference type="ARBA" id="ARBA00022606"/>
    </source>
</evidence>
<gene>
    <name evidence="10" type="ORF">LUZ61_017267</name>
</gene>
<evidence type="ECO:0000313" key="11">
    <source>
        <dbReference type="Proteomes" id="UP001210211"/>
    </source>
</evidence>
<dbReference type="InterPro" id="IPR036641">
    <property type="entry name" value="HPT_dom_sf"/>
</dbReference>
<keyword evidence="2" id="KW-0716">Sensory transduction</keyword>
<comment type="caution">
    <text evidence="7">Lacks conserved residue(s) required for the propagation of feature annotation.</text>
</comment>
<name>A0AAD5Z727_9POAL</name>
<dbReference type="GO" id="GO:0009736">
    <property type="term" value="P:cytokinin-activated signaling pathway"/>
    <property type="evidence" value="ECO:0007669"/>
    <property type="project" value="UniProtKB-KW"/>
</dbReference>
<comment type="function">
    <text evidence="6">Functions as a two-component phosphorelay mediators between cytokinin sensor histidine kinases and response regulators (B-type ARRs). Plays an important role in propagating cytokinin signal transduction through the multistep His-to-Asp phosphorelay. Functions as a positive regulator of the cytokinin signaling pathway. May play a regulatory role in salt and drought tolerance during plant development.</text>
</comment>
<keyword evidence="3 8" id="KW-0932">Cytokinin signaling pathway</keyword>
<comment type="caution">
    <text evidence="10">The sequence shown here is derived from an EMBL/GenBank/DDBJ whole genome shotgun (WGS) entry which is preliminary data.</text>
</comment>
<dbReference type="GO" id="GO:0000160">
    <property type="term" value="P:phosphorelay signal transduction system"/>
    <property type="evidence" value="ECO:0007669"/>
    <property type="project" value="UniProtKB-UniRule"/>
</dbReference>
<evidence type="ECO:0000256" key="5">
    <source>
        <dbReference type="ARBA" id="ARBA00023242"/>
    </source>
</evidence>
<dbReference type="GO" id="GO:0009927">
    <property type="term" value="F:histidine phosphotransfer kinase activity"/>
    <property type="evidence" value="ECO:0007669"/>
    <property type="project" value="UniProtKB-UniRule"/>
</dbReference>
<evidence type="ECO:0000256" key="1">
    <source>
        <dbReference type="ARBA" id="ARBA00022490"/>
    </source>
</evidence>
<dbReference type="Pfam" id="PF01627">
    <property type="entry name" value="Hpt"/>
    <property type="match status" value="1"/>
</dbReference>
<dbReference type="Proteomes" id="UP001210211">
    <property type="component" value="Unassembled WGS sequence"/>
</dbReference>
<dbReference type="InterPro" id="IPR008207">
    <property type="entry name" value="Sig_transdc_His_kin_Hpt_dom"/>
</dbReference>
<dbReference type="InterPro" id="IPR045871">
    <property type="entry name" value="AHP1-5/YPD1"/>
</dbReference>
<evidence type="ECO:0000256" key="7">
    <source>
        <dbReference type="PROSITE-ProRule" id="PRU00110"/>
    </source>
</evidence>
<evidence type="ECO:0000256" key="3">
    <source>
        <dbReference type="ARBA" id="ARBA00022864"/>
    </source>
</evidence>
<evidence type="ECO:0000256" key="4">
    <source>
        <dbReference type="ARBA" id="ARBA00023012"/>
    </source>
</evidence>
<dbReference type="GO" id="GO:0080038">
    <property type="term" value="P:positive regulation of cytokinin-activated signaling pathway"/>
    <property type="evidence" value="ECO:0007669"/>
    <property type="project" value="UniProtKB-ARBA"/>
</dbReference>
<sequence>MRVRMRAMDVNDFQQIYSNHFLSLLDEGIVNQQFKELQKFQDEKDPEFLVQIVSIFNESVEQFIHEISSYFIQPNTDYMKIKTLLFRLKGSCQSLGAQSVEIACENLRNSCDESNLQNCLSCMEQLNLELLKFKTKLDALFALEQQIVASGGSIPKMQ</sequence>
<evidence type="ECO:0000256" key="8">
    <source>
        <dbReference type="RuleBase" id="RU369004"/>
    </source>
</evidence>
<reference evidence="10 11" key="1">
    <citation type="journal article" date="2022" name="Cell">
        <title>Repeat-based holocentromeres influence genome architecture and karyotype evolution.</title>
        <authorList>
            <person name="Hofstatter P.G."/>
            <person name="Thangavel G."/>
            <person name="Lux T."/>
            <person name="Neumann P."/>
            <person name="Vondrak T."/>
            <person name="Novak P."/>
            <person name="Zhang M."/>
            <person name="Costa L."/>
            <person name="Castellani M."/>
            <person name="Scott A."/>
            <person name="Toegelov H."/>
            <person name="Fuchs J."/>
            <person name="Mata-Sucre Y."/>
            <person name="Dias Y."/>
            <person name="Vanzela A.L.L."/>
            <person name="Huettel B."/>
            <person name="Almeida C.C.S."/>
            <person name="Simkova H."/>
            <person name="Souza G."/>
            <person name="Pedrosa-Harand A."/>
            <person name="Macas J."/>
            <person name="Mayer K.F.X."/>
            <person name="Houben A."/>
            <person name="Marques A."/>
        </authorList>
    </citation>
    <scope>NUCLEOTIDE SEQUENCE [LARGE SCALE GENOMIC DNA]</scope>
    <source>
        <strain evidence="10">RhyTen1mFocal</strain>
    </source>
</reference>
<dbReference type="EMBL" id="JAMRDG010000002">
    <property type="protein sequence ID" value="KAJ3688103.1"/>
    <property type="molecule type" value="Genomic_DNA"/>
</dbReference>
<dbReference type="AlphaFoldDB" id="A0AAD5Z727"/>
<dbReference type="PROSITE" id="PS50894">
    <property type="entry name" value="HPT"/>
    <property type="match status" value="1"/>
</dbReference>
<evidence type="ECO:0000259" key="9">
    <source>
        <dbReference type="PROSITE" id="PS50894"/>
    </source>
</evidence>
<dbReference type="GO" id="GO:0005829">
    <property type="term" value="C:cytosol"/>
    <property type="evidence" value="ECO:0007669"/>
    <property type="project" value="UniProtKB-SubCell"/>
</dbReference>
<dbReference type="PANTHER" id="PTHR28242">
    <property type="entry name" value="PHOSPHORELAY INTERMEDIATE PROTEIN YPD1"/>
    <property type="match status" value="1"/>
</dbReference>
<evidence type="ECO:0000256" key="6">
    <source>
        <dbReference type="ARBA" id="ARBA00057097"/>
    </source>
</evidence>
<keyword evidence="5" id="KW-0539">Nucleus</keyword>
<keyword evidence="1" id="KW-0963">Cytoplasm</keyword>
<comment type="domain">
    <text evidence="8">Histidine-containing phosphotransfer domain (HPt) contains an active histidine that mediates the phosphotransfer.</text>
</comment>
<evidence type="ECO:0000313" key="10">
    <source>
        <dbReference type="EMBL" id="KAJ3688103.1"/>
    </source>
</evidence>
<dbReference type="GO" id="GO:0005634">
    <property type="term" value="C:nucleus"/>
    <property type="evidence" value="ECO:0007669"/>
    <property type="project" value="UniProtKB-SubCell"/>
</dbReference>
<keyword evidence="11" id="KW-1185">Reference proteome</keyword>